<dbReference type="AlphaFoldDB" id="A0A9D1EYG4"/>
<evidence type="ECO:0000259" key="1">
    <source>
        <dbReference type="Pfam" id="PF16804"/>
    </source>
</evidence>
<dbReference type="EMBL" id="DVIU01000080">
    <property type="protein sequence ID" value="HIS35742.1"/>
    <property type="molecule type" value="Genomic_DNA"/>
</dbReference>
<comment type="caution">
    <text evidence="2">The sequence shown here is derived from an EMBL/GenBank/DDBJ whole genome shotgun (WGS) entry which is preliminary data.</text>
</comment>
<organism evidence="2 3">
    <name type="scientific">Candidatus Scatousia excrementigallinarum</name>
    <dbReference type="NCBI Taxonomy" id="2840935"/>
    <lineage>
        <taxon>Bacteria</taxon>
        <taxon>Candidatus Scatousia</taxon>
    </lineage>
</organism>
<name>A0A9D1EYG4_9BACT</name>
<proteinExistence type="predicted"/>
<feature type="domain" description="DUF5071" evidence="1">
    <location>
        <begin position="61"/>
        <end position="135"/>
    </location>
</feature>
<reference evidence="2" key="1">
    <citation type="submission" date="2020-10" db="EMBL/GenBank/DDBJ databases">
        <authorList>
            <person name="Gilroy R."/>
        </authorList>
    </citation>
    <scope>NUCLEOTIDE SEQUENCE</scope>
    <source>
        <strain evidence="2">6276</strain>
    </source>
</reference>
<protein>
    <submittedName>
        <fullName evidence="2">DUF5071 domain-containing protein</fullName>
    </submittedName>
</protein>
<accession>A0A9D1EYG4</accession>
<sequence length="162" mass="19361">MYSVEDLIFQDSGDINEEVIEYFVNSSLSNDYFLQQFKKPYPQPFCHKKYWECFAIILVKRGLPRIKDVICEILIWWQDTNWPGFSIVEKYLLEKRAEVLDNVKKSCMEAVKEKDPIWLKNLLTTFFSTAPFVEEVCEFLEDDSWKNFDQQYDVVNILSELK</sequence>
<evidence type="ECO:0000313" key="3">
    <source>
        <dbReference type="Proteomes" id="UP000823928"/>
    </source>
</evidence>
<dbReference type="InterPro" id="IPR031837">
    <property type="entry name" value="DUF5071"/>
</dbReference>
<dbReference type="Proteomes" id="UP000823928">
    <property type="component" value="Unassembled WGS sequence"/>
</dbReference>
<gene>
    <name evidence="2" type="ORF">IAC10_03825</name>
</gene>
<dbReference type="Gene3D" id="1.25.40.750">
    <property type="entry name" value="Domain of unknown function DUF5071"/>
    <property type="match status" value="1"/>
</dbReference>
<dbReference type="InterPro" id="IPR038692">
    <property type="entry name" value="Cthe_2751_sf"/>
</dbReference>
<dbReference type="Pfam" id="PF16804">
    <property type="entry name" value="DUF5071"/>
    <property type="match status" value="1"/>
</dbReference>
<reference evidence="2" key="2">
    <citation type="journal article" date="2021" name="PeerJ">
        <title>Extensive microbial diversity within the chicken gut microbiome revealed by metagenomics and culture.</title>
        <authorList>
            <person name="Gilroy R."/>
            <person name="Ravi A."/>
            <person name="Getino M."/>
            <person name="Pursley I."/>
            <person name="Horton D.L."/>
            <person name="Alikhan N.F."/>
            <person name="Baker D."/>
            <person name="Gharbi K."/>
            <person name="Hall N."/>
            <person name="Watson M."/>
            <person name="Adriaenssens E.M."/>
            <person name="Foster-Nyarko E."/>
            <person name="Jarju S."/>
            <person name="Secka A."/>
            <person name="Antonio M."/>
            <person name="Oren A."/>
            <person name="Chaudhuri R.R."/>
            <person name="La Ragione R."/>
            <person name="Hildebrand F."/>
            <person name="Pallen M.J."/>
        </authorList>
    </citation>
    <scope>NUCLEOTIDE SEQUENCE</scope>
    <source>
        <strain evidence="2">6276</strain>
    </source>
</reference>
<evidence type="ECO:0000313" key="2">
    <source>
        <dbReference type="EMBL" id="HIS35742.1"/>
    </source>
</evidence>